<name>A0A8D0GWR8_SPHPU</name>
<dbReference type="FunFam" id="1.20.58.740:FF:000004">
    <property type="entry name" value="Dedicator of cytokinesis protein 1"/>
    <property type="match status" value="1"/>
</dbReference>
<evidence type="ECO:0000256" key="2">
    <source>
        <dbReference type="ARBA" id="ARBA00022490"/>
    </source>
</evidence>
<comment type="similarity">
    <text evidence="5">Belongs to the DOCK family.</text>
</comment>
<feature type="signal peptide" evidence="7">
    <location>
        <begin position="1"/>
        <end position="17"/>
    </location>
</feature>
<dbReference type="Proteomes" id="UP000694392">
    <property type="component" value="Unplaced"/>
</dbReference>
<organism evidence="10 11">
    <name type="scientific">Sphenodon punctatus</name>
    <name type="common">Tuatara</name>
    <name type="synonym">Hatteria punctata</name>
    <dbReference type="NCBI Taxonomy" id="8508"/>
    <lineage>
        <taxon>Eukaryota</taxon>
        <taxon>Metazoa</taxon>
        <taxon>Chordata</taxon>
        <taxon>Craniata</taxon>
        <taxon>Vertebrata</taxon>
        <taxon>Euteleostomi</taxon>
        <taxon>Lepidosauria</taxon>
        <taxon>Sphenodontia</taxon>
        <taxon>Sphenodontidae</taxon>
        <taxon>Sphenodon</taxon>
    </lineage>
</organism>
<evidence type="ECO:0000256" key="3">
    <source>
        <dbReference type="ARBA" id="ARBA00022553"/>
    </source>
</evidence>
<feature type="region of interest" description="Disordered" evidence="6">
    <location>
        <begin position="1556"/>
        <end position="1576"/>
    </location>
</feature>
<reference evidence="10" key="2">
    <citation type="submission" date="2025-09" db="UniProtKB">
        <authorList>
            <consortium name="Ensembl"/>
        </authorList>
    </citation>
    <scope>IDENTIFICATION</scope>
</reference>
<evidence type="ECO:0000259" key="8">
    <source>
        <dbReference type="PROSITE" id="PS51650"/>
    </source>
</evidence>
<protein>
    <submittedName>
        <fullName evidence="10">Dedicator of cytokinesis 5</fullName>
    </submittedName>
</protein>
<dbReference type="InterPro" id="IPR026791">
    <property type="entry name" value="DOCK"/>
</dbReference>
<dbReference type="OMA" id="KPFHHSG"/>
<dbReference type="GO" id="GO:0007520">
    <property type="term" value="P:myoblast fusion"/>
    <property type="evidence" value="ECO:0007669"/>
    <property type="project" value="TreeGrafter"/>
</dbReference>
<sequence length="1576" mass="181778">HLCLSLVLSEALWGLQFLNPQGLDNQHETVIPSELPLVQELTCTLREWAVIWHRLYDNKKMLFRHLQQMTYSLIEWRSQILSGTLPKDELSDLKKKVTAKIDYGNRILGLDLVVRDDNGNILDPDETSTVALFKSHETASKRIDERIQEEKSLQQNLDLRGQPIFNTTHTYSLYVNFKNFVCNIGEDAELLMSLYDPDQSKFISENYLVRWGSNGMPKEIEKLNNLQAVFTDLSSSDLIRPKTSLVCQIVRVGHMELKDGKRHTFGLRRPFGVAVMDITDIVHGKVDDEEKQHFIPFQQRQLIMTPLITSHVIGENEPLTVVFNKVIAAKEVNHKGQGLWVSLKLLPGDLAQVQKDFSHLVDRSTAVARKMGFPEIILPGDVRNDIYVTLIHGEFDKGKKKTPKNVEVTMSVHDEEGNLQEKAINPGAGYEGISEYKSVVYYQVKQPCWYETVKVSIAIEEVSRCHLRFTFRHRSSQEFEALGMAFVKLMNADGTTLQDGKHNLVVYKGDNKKMEDAKFYLTFPGTKLEMEDKEGPPSKNMHHFANFTPTKDSTKDSFQIATLICSTKLTQNVDLLGLLNWRSNSQNISRNLKKLMEVDGGEIVKFLQDTLDALFNIMMEMSENESYDFLVFDALVFIISLIGDIKFQHFNPVLETYIYKHFSATLAYVKLTKVLNYYVGNADDSSKTELLFAALKALKYLFRFIVQSRILYLSEDGDEFNNAIRKLFLSFNILMDRPLEEAVKIKGAALKYLPSIINDVKLVFDPVELRDALLPLLIDQLSGQLDDNSNKPDHEASSQLLSNVLEVLDKKDVVSISLPCTTNKERAVTECFLAFHFQGSFVACMTAVLRQMEDFHYNHYISTFKTRQDIIDFLMETFIMFKDLIGKNVYANDWMVMNMMQNRVFLRAVNQFAAVLNRFFLDQASFELQLWNNYFHLAVAFLTHESLQLENFSQAKRNKIVKKYGDMRKEIGFKIRDMWYNLGPHKIKFIPSMVGPILEVTLTPEPELRKATIPIFFDMMQCEFNFSGNRSFHMHLFVHFFVALDQEVEGGRGDELYKALLEKLLLEHCRKHKYLSSSGEVFAFLVSSLLENLLDYRTIMHDGSKENRMSCTVNVLNFYKEKKREDIYIRYLYKLRDLHTECENFTEAAYTLFLHAELLQWSDKPCAAHLLQRDSYYVYSQQELKEKLYQEIIAFFNKGKVSLTAVLKCSECKNDYLSFSQKKQATFYENIMKAMRPQPEYFAVGYYGLGFPSFLRNKMFIYRGKEYERREDFNLKLLTQFPNAEKMTSTSPPGEDIRASPKQYVQCFIVKPVMNLPPKYKDKPVPEQILNYYRSNDVQQFSYSRPFRKGEKDPENEFATMWIEKTTYTSAYMFPGILKWFEVKQITTEISPLENAINTMELTNEKISNSVQQHAWDRTLPVHPLSMLLNGIVDPAVMGGYTNYEKDFFTEKYIQEHPEDQDKIELLKQLIALQMPLLAEGIRIHGEKLTEQLKPLNDRLTTCFKELKGKVEKLYGVITLPSSLTERKQSRSGSVVLPYIMSSTLRRLSITSMSSSVVSTSSTSSDSASSRPGSDG</sequence>
<dbReference type="Ensembl" id="ENSSPUT00000012726.1">
    <property type="protein sequence ID" value="ENSSPUP00000011933.1"/>
    <property type="gene ID" value="ENSSPUG00000008637.1"/>
</dbReference>
<dbReference type="PANTHER" id="PTHR45653">
    <property type="entry name" value="DEDICATOR OF CYTOKINESIS"/>
    <property type="match status" value="1"/>
</dbReference>
<proteinExistence type="inferred from homology"/>
<feature type="chain" id="PRO_5034461312" evidence="7">
    <location>
        <begin position="18"/>
        <end position="1576"/>
    </location>
</feature>
<dbReference type="Pfam" id="PF14429">
    <property type="entry name" value="DOCK-C2"/>
    <property type="match status" value="1"/>
</dbReference>
<dbReference type="InterPro" id="IPR035892">
    <property type="entry name" value="C2_domain_sf"/>
</dbReference>
<keyword evidence="4" id="KW-0344">Guanine-nucleotide releasing factor</keyword>
<evidence type="ECO:0000313" key="11">
    <source>
        <dbReference type="Proteomes" id="UP000694392"/>
    </source>
</evidence>
<dbReference type="FunFam" id="2.60.40.150:FF:000044">
    <property type="entry name" value="dedicator of cytokinesis protein 1"/>
    <property type="match status" value="1"/>
</dbReference>
<dbReference type="GO" id="GO:0016477">
    <property type="term" value="P:cell migration"/>
    <property type="evidence" value="ECO:0007669"/>
    <property type="project" value="TreeGrafter"/>
</dbReference>
<dbReference type="InterPro" id="IPR042455">
    <property type="entry name" value="DOCK_N_sub1"/>
</dbReference>
<accession>A0A8D0GWR8</accession>
<dbReference type="PROSITE" id="PS51651">
    <property type="entry name" value="DOCKER"/>
    <property type="match status" value="1"/>
</dbReference>
<keyword evidence="2" id="KW-0963">Cytoplasm</keyword>
<dbReference type="InterPro" id="IPR027357">
    <property type="entry name" value="DOCKER_dom"/>
</dbReference>
<dbReference type="Pfam" id="PF06920">
    <property type="entry name" value="DHR-2_Lobe_A"/>
    <property type="match status" value="1"/>
</dbReference>
<dbReference type="InterPro" id="IPR032376">
    <property type="entry name" value="DOCK_N"/>
</dbReference>
<dbReference type="Gene3D" id="1.20.1270.350">
    <property type="entry name" value="Dedicator of cytokinesis N-terminal subdomain"/>
    <property type="match status" value="1"/>
</dbReference>
<gene>
    <name evidence="10" type="primary">DOCK5</name>
</gene>
<dbReference type="Pfam" id="PF20422">
    <property type="entry name" value="DHR-2_Lobe_B"/>
    <property type="match status" value="1"/>
</dbReference>
<dbReference type="InterPro" id="IPR046770">
    <property type="entry name" value="DOCKER_Lobe_B"/>
</dbReference>
<reference evidence="10" key="1">
    <citation type="submission" date="2025-08" db="UniProtKB">
        <authorList>
            <consortium name="Ensembl"/>
        </authorList>
    </citation>
    <scope>IDENTIFICATION</scope>
</reference>
<dbReference type="Gene3D" id="1.20.58.740">
    <property type="match status" value="1"/>
</dbReference>
<dbReference type="InterPro" id="IPR016024">
    <property type="entry name" value="ARM-type_fold"/>
</dbReference>
<evidence type="ECO:0000256" key="4">
    <source>
        <dbReference type="ARBA" id="ARBA00022658"/>
    </source>
</evidence>
<dbReference type="GeneTree" id="ENSGT00940000157734"/>
<keyword evidence="11" id="KW-1185">Reference proteome</keyword>
<evidence type="ECO:0000256" key="7">
    <source>
        <dbReference type="SAM" id="SignalP"/>
    </source>
</evidence>
<dbReference type="FunFam" id="1.20.1270.350:FF:000001">
    <property type="entry name" value="dedicator of cytokinesis protein 4"/>
    <property type="match status" value="1"/>
</dbReference>
<dbReference type="InterPro" id="IPR046769">
    <property type="entry name" value="DOCKER_Lobe_A"/>
</dbReference>
<dbReference type="GO" id="GO:0005886">
    <property type="term" value="C:plasma membrane"/>
    <property type="evidence" value="ECO:0007669"/>
    <property type="project" value="TreeGrafter"/>
</dbReference>
<evidence type="ECO:0000256" key="5">
    <source>
        <dbReference type="PROSITE-ProRule" id="PRU00983"/>
    </source>
</evidence>
<dbReference type="PANTHER" id="PTHR45653:SF3">
    <property type="entry name" value="DEDICATOR OF CYTOKINESIS PROTEIN 5"/>
    <property type="match status" value="1"/>
</dbReference>
<dbReference type="InterPro" id="IPR046773">
    <property type="entry name" value="DOCKER_Lobe_C"/>
</dbReference>
<dbReference type="InterPro" id="IPR043161">
    <property type="entry name" value="DOCK_C_lobe_A"/>
</dbReference>
<dbReference type="SUPFAM" id="SSF48371">
    <property type="entry name" value="ARM repeat"/>
    <property type="match status" value="1"/>
</dbReference>
<keyword evidence="7" id="KW-0732">Signal</keyword>
<feature type="domain" description="DOCKER" evidence="9">
    <location>
        <begin position="1119"/>
        <end position="1520"/>
    </location>
</feature>
<dbReference type="InterPro" id="IPR027007">
    <property type="entry name" value="C2_DOCK-type_domain"/>
</dbReference>
<dbReference type="InterPro" id="IPR056372">
    <property type="entry name" value="TPR_DOCK"/>
</dbReference>
<dbReference type="InterPro" id="IPR043162">
    <property type="entry name" value="DOCK_C_lobe_C"/>
</dbReference>
<dbReference type="Pfam" id="PF16172">
    <property type="entry name" value="DOCK_N"/>
    <property type="match status" value="1"/>
</dbReference>
<feature type="compositionally biased region" description="Low complexity" evidence="6">
    <location>
        <begin position="1556"/>
        <end position="1570"/>
    </location>
</feature>
<dbReference type="GO" id="GO:0031267">
    <property type="term" value="F:small GTPase binding"/>
    <property type="evidence" value="ECO:0007669"/>
    <property type="project" value="TreeGrafter"/>
</dbReference>
<dbReference type="Gene3D" id="2.60.40.150">
    <property type="entry name" value="C2 domain"/>
    <property type="match status" value="1"/>
</dbReference>
<evidence type="ECO:0000256" key="1">
    <source>
        <dbReference type="ARBA" id="ARBA00004496"/>
    </source>
</evidence>
<dbReference type="PROSITE" id="PS51650">
    <property type="entry name" value="C2_DOCK"/>
    <property type="match status" value="1"/>
</dbReference>
<dbReference type="GO" id="GO:0005085">
    <property type="term" value="F:guanyl-nucleotide exchange factor activity"/>
    <property type="evidence" value="ECO:0007669"/>
    <property type="project" value="UniProtKB-KW"/>
</dbReference>
<evidence type="ECO:0000313" key="10">
    <source>
        <dbReference type="Ensembl" id="ENSSPUP00000011933.1"/>
    </source>
</evidence>
<dbReference type="GO" id="GO:0007264">
    <property type="term" value="P:small GTPase-mediated signal transduction"/>
    <property type="evidence" value="ECO:0007669"/>
    <property type="project" value="InterPro"/>
</dbReference>
<dbReference type="Pfam" id="PF23554">
    <property type="entry name" value="TPR_DOCK"/>
    <property type="match status" value="1"/>
</dbReference>
<keyword evidence="3" id="KW-0597">Phosphoprotein</keyword>
<dbReference type="Gene3D" id="1.25.40.410">
    <property type="match status" value="1"/>
</dbReference>
<evidence type="ECO:0000259" key="9">
    <source>
        <dbReference type="PROSITE" id="PS51651"/>
    </source>
</evidence>
<dbReference type="Pfam" id="PF20421">
    <property type="entry name" value="DHR-2_Lobe_C"/>
    <property type="match status" value="1"/>
</dbReference>
<comment type="subcellular location">
    <subcellularLocation>
        <location evidence="1">Cytoplasm</location>
    </subcellularLocation>
</comment>
<dbReference type="GO" id="GO:0005737">
    <property type="term" value="C:cytoplasm"/>
    <property type="evidence" value="ECO:0007669"/>
    <property type="project" value="UniProtKB-SubCell"/>
</dbReference>
<feature type="domain" description="C2 DOCK-type" evidence="8">
    <location>
        <begin position="383"/>
        <end position="565"/>
    </location>
</feature>
<evidence type="ECO:0000256" key="6">
    <source>
        <dbReference type="SAM" id="MobiDB-lite"/>
    </source>
</evidence>